<evidence type="ECO:0000313" key="1">
    <source>
        <dbReference type="EMBL" id="OAS25495.1"/>
    </source>
</evidence>
<dbReference type="EMBL" id="LWHQ01000016">
    <property type="protein sequence ID" value="OAS25495.1"/>
    <property type="molecule type" value="Genomic_DNA"/>
</dbReference>
<protein>
    <submittedName>
        <fullName evidence="1">Uncharacterized protein</fullName>
    </submittedName>
</protein>
<comment type="caution">
    <text evidence="1">The sequence shown here is derived from an EMBL/GenBank/DDBJ whole genome shotgun (WGS) entry which is preliminary data.</text>
</comment>
<dbReference type="Proteomes" id="UP000078316">
    <property type="component" value="Unassembled WGS sequence"/>
</dbReference>
<evidence type="ECO:0000313" key="2">
    <source>
        <dbReference type="Proteomes" id="UP000078316"/>
    </source>
</evidence>
<accession>A0A179SG64</accession>
<gene>
    <name evidence="1" type="ORF">A5481_09025</name>
</gene>
<proteinExistence type="predicted"/>
<dbReference type="AlphaFoldDB" id="A0A179SG64"/>
<name>A0A179SG64_9HYPH</name>
<organism evidence="1 2">
    <name type="scientific">Methylobacterium platani</name>
    <dbReference type="NCBI Taxonomy" id="427683"/>
    <lineage>
        <taxon>Bacteria</taxon>
        <taxon>Pseudomonadati</taxon>
        <taxon>Pseudomonadota</taxon>
        <taxon>Alphaproteobacteria</taxon>
        <taxon>Hyphomicrobiales</taxon>
        <taxon>Methylobacteriaceae</taxon>
        <taxon>Methylobacterium</taxon>
    </lineage>
</organism>
<sequence length="108" mass="12116">MYVVDSLTGSVIEFREGSAFGPKPVLKVDGYARGFCMTDRFMLIGSSRRRTISRKNNLANSEILLSGGESQHPVQRPGIHVYDRQTRHAIFVDVAEISDEIYQIIALD</sequence>
<reference evidence="1 2" key="1">
    <citation type="submission" date="2016-04" db="EMBL/GenBank/DDBJ databases">
        <authorList>
            <person name="Evans L.H."/>
            <person name="Alamgir A."/>
            <person name="Owens N."/>
            <person name="Weber N.D."/>
            <person name="Virtaneva K."/>
            <person name="Barbian K."/>
            <person name="Babar A."/>
            <person name="Rosenke K."/>
        </authorList>
    </citation>
    <scope>NUCLEOTIDE SEQUENCE [LARGE SCALE GENOMIC DNA]</scope>
    <source>
        <strain evidence="1 2">PMB02</strain>
    </source>
</reference>